<evidence type="ECO:0000313" key="2">
    <source>
        <dbReference type="EMBL" id="GAH78088.1"/>
    </source>
</evidence>
<comment type="caution">
    <text evidence="2">The sequence shown here is derived from an EMBL/GenBank/DDBJ whole genome shotgun (WGS) entry which is preliminary data.</text>
</comment>
<name>X1K7M8_9ZZZZ</name>
<evidence type="ECO:0000256" key="1">
    <source>
        <dbReference type="SAM" id="Phobius"/>
    </source>
</evidence>
<proteinExistence type="predicted"/>
<feature type="transmembrane region" description="Helical" evidence="1">
    <location>
        <begin position="113"/>
        <end position="131"/>
    </location>
</feature>
<sequence length="136" mass="16108">YYDDTEIGYDTFDTPKLSIFGEASWWDSSFEYRCLVNITNPYALNFTNFGVSFSFNYDELVQAGKMQLDLDDIRIVENGVLRKYYVVKDYPSLNYAKVFFDTNISQNTFEIDAYMYFVFINSINFFFKFIIISNII</sequence>
<organism evidence="2">
    <name type="scientific">marine sediment metagenome</name>
    <dbReference type="NCBI Taxonomy" id="412755"/>
    <lineage>
        <taxon>unclassified sequences</taxon>
        <taxon>metagenomes</taxon>
        <taxon>ecological metagenomes</taxon>
    </lineage>
</organism>
<dbReference type="AlphaFoldDB" id="X1K7M8"/>
<keyword evidence="1" id="KW-0812">Transmembrane</keyword>
<dbReference type="EMBL" id="BARU01043123">
    <property type="protein sequence ID" value="GAH78088.1"/>
    <property type="molecule type" value="Genomic_DNA"/>
</dbReference>
<feature type="non-terminal residue" evidence="2">
    <location>
        <position position="1"/>
    </location>
</feature>
<protein>
    <submittedName>
        <fullName evidence="2">Uncharacterized protein</fullName>
    </submittedName>
</protein>
<accession>X1K7M8</accession>
<reference evidence="2" key="1">
    <citation type="journal article" date="2014" name="Front. Microbiol.">
        <title>High frequency of phylogenetically diverse reductive dehalogenase-homologous genes in deep subseafloor sedimentary metagenomes.</title>
        <authorList>
            <person name="Kawai M."/>
            <person name="Futagami T."/>
            <person name="Toyoda A."/>
            <person name="Takaki Y."/>
            <person name="Nishi S."/>
            <person name="Hori S."/>
            <person name="Arai W."/>
            <person name="Tsubouchi T."/>
            <person name="Morono Y."/>
            <person name="Uchiyama I."/>
            <person name="Ito T."/>
            <person name="Fujiyama A."/>
            <person name="Inagaki F."/>
            <person name="Takami H."/>
        </authorList>
    </citation>
    <scope>NUCLEOTIDE SEQUENCE</scope>
    <source>
        <strain evidence="2">Expedition CK06-06</strain>
    </source>
</reference>
<gene>
    <name evidence="2" type="ORF">S03H2_66097</name>
</gene>
<keyword evidence="1" id="KW-0472">Membrane</keyword>
<keyword evidence="1" id="KW-1133">Transmembrane helix</keyword>